<evidence type="ECO:0000313" key="1">
    <source>
        <dbReference type="EMBL" id="GIX89425.1"/>
    </source>
</evidence>
<gene>
    <name evidence="1" type="ORF">CEXT_811601</name>
</gene>
<dbReference type="EMBL" id="BPLR01021425">
    <property type="protein sequence ID" value="GIX89425.1"/>
    <property type="molecule type" value="Genomic_DNA"/>
</dbReference>
<proteinExistence type="predicted"/>
<reference evidence="1 2" key="1">
    <citation type="submission" date="2021-06" db="EMBL/GenBank/DDBJ databases">
        <title>Caerostris extrusa draft genome.</title>
        <authorList>
            <person name="Kono N."/>
            <person name="Arakawa K."/>
        </authorList>
    </citation>
    <scope>NUCLEOTIDE SEQUENCE [LARGE SCALE GENOMIC DNA]</scope>
</reference>
<accession>A0AAV4NX06</accession>
<evidence type="ECO:0000313" key="2">
    <source>
        <dbReference type="Proteomes" id="UP001054945"/>
    </source>
</evidence>
<comment type="caution">
    <text evidence="1">The sequence shown here is derived from an EMBL/GenBank/DDBJ whole genome shotgun (WGS) entry which is preliminary data.</text>
</comment>
<name>A0AAV4NX06_CAEEX</name>
<protein>
    <submittedName>
        <fullName evidence="1">Uncharacterized protein</fullName>
    </submittedName>
</protein>
<dbReference type="AlphaFoldDB" id="A0AAV4NX06"/>
<keyword evidence="2" id="KW-1185">Reference proteome</keyword>
<sequence length="156" mass="18032">MHSALKKRIGVYKNRNSLCSQTNCYNAIEEEKIVLFCLTRTLTRRKESSGPRVFFRTIRCKLVCRNEVVNVRMCLDTVSAKNFYYQRVGAKVIGLEVTGQEELKIIALVGRGNYPVCPSEKSTFLIDGREDRTYNYHRSFKIETVCSNIMEATTWN</sequence>
<dbReference type="Proteomes" id="UP001054945">
    <property type="component" value="Unassembled WGS sequence"/>
</dbReference>
<organism evidence="1 2">
    <name type="scientific">Caerostris extrusa</name>
    <name type="common">Bark spider</name>
    <name type="synonym">Caerostris bankana</name>
    <dbReference type="NCBI Taxonomy" id="172846"/>
    <lineage>
        <taxon>Eukaryota</taxon>
        <taxon>Metazoa</taxon>
        <taxon>Ecdysozoa</taxon>
        <taxon>Arthropoda</taxon>
        <taxon>Chelicerata</taxon>
        <taxon>Arachnida</taxon>
        <taxon>Araneae</taxon>
        <taxon>Araneomorphae</taxon>
        <taxon>Entelegynae</taxon>
        <taxon>Araneoidea</taxon>
        <taxon>Araneidae</taxon>
        <taxon>Caerostris</taxon>
    </lineage>
</organism>